<name>A0ABS6SAS4_9SPHN</name>
<evidence type="ECO:0000259" key="6">
    <source>
        <dbReference type="Pfam" id="PF13354"/>
    </source>
</evidence>
<protein>
    <recommendedName>
        <fullName evidence="3">beta-lactamase</fullName>
        <ecNumber evidence="3">3.5.2.6</ecNumber>
    </recommendedName>
</protein>
<accession>A0ABS6SAS4</accession>
<evidence type="ECO:0000256" key="5">
    <source>
        <dbReference type="SAM" id="SignalP"/>
    </source>
</evidence>
<organism evidence="7 8">
    <name type="scientific">Pacificimonas pallii</name>
    <dbReference type="NCBI Taxonomy" id="2827236"/>
    <lineage>
        <taxon>Bacteria</taxon>
        <taxon>Pseudomonadati</taxon>
        <taxon>Pseudomonadota</taxon>
        <taxon>Alphaproteobacteria</taxon>
        <taxon>Sphingomonadales</taxon>
        <taxon>Sphingosinicellaceae</taxon>
        <taxon>Pacificimonas</taxon>
    </lineage>
</organism>
<sequence>MAVHLPTRRHIAGAIALFPFVAACAVQTGSATGTADDPARRFVDLEARAGGRIGVAALDLEGSATIAHRGAERFAMCSTFKWLLGAFVLQRVEHGAEALDRVIMVEADDLVFHSPVTKPRAGQGMRVDELVSATIQTSDNTAANLLLKDLGGPAGFTAMARDAGDAITRLDRLEPALNENVPGDPRDTSTPDAMVKIMAHMLFGGGLGAPSQAILQDWMVGAKTGLNRLRAGLPPTWISGDKTGTSDRNQSNDVAFAIPPAGSTRGPVLLVSYLNVPNPMGVDDVHADIAAIVTDHFGMA</sequence>
<dbReference type="PANTHER" id="PTHR35333">
    <property type="entry name" value="BETA-LACTAMASE"/>
    <property type="match status" value="1"/>
</dbReference>
<dbReference type="NCBIfam" id="NF033103">
    <property type="entry name" value="bla_class_A"/>
    <property type="match status" value="1"/>
</dbReference>
<proteinExistence type="inferred from homology"/>
<feature type="chain" id="PRO_5045560444" description="beta-lactamase" evidence="5">
    <location>
        <begin position="26"/>
        <end position="300"/>
    </location>
</feature>
<dbReference type="Proteomes" id="UP000722336">
    <property type="component" value="Unassembled WGS sequence"/>
</dbReference>
<dbReference type="EMBL" id="JAGSPA010000001">
    <property type="protein sequence ID" value="MBV7255439.1"/>
    <property type="molecule type" value="Genomic_DNA"/>
</dbReference>
<gene>
    <name evidence="7" type="primary">bla</name>
    <name evidence="7" type="ORF">KCG44_01430</name>
</gene>
<comment type="caution">
    <text evidence="7">The sequence shown here is derived from an EMBL/GenBank/DDBJ whole genome shotgun (WGS) entry which is preliminary data.</text>
</comment>
<comment type="similarity">
    <text evidence="2">Belongs to the class-A beta-lactamase family.</text>
</comment>
<dbReference type="InterPro" id="IPR000871">
    <property type="entry name" value="Beta-lactam_class-A"/>
</dbReference>
<feature type="domain" description="Beta-lactamase class A catalytic" evidence="6">
    <location>
        <begin position="54"/>
        <end position="263"/>
    </location>
</feature>
<evidence type="ECO:0000256" key="4">
    <source>
        <dbReference type="ARBA" id="ARBA00022801"/>
    </source>
</evidence>
<dbReference type="InterPro" id="IPR045155">
    <property type="entry name" value="Beta-lactam_cat"/>
</dbReference>
<evidence type="ECO:0000313" key="8">
    <source>
        <dbReference type="Proteomes" id="UP000722336"/>
    </source>
</evidence>
<dbReference type="PANTHER" id="PTHR35333:SF3">
    <property type="entry name" value="BETA-LACTAMASE-TYPE TRANSPEPTIDASE FOLD CONTAINING PROTEIN"/>
    <property type="match status" value="1"/>
</dbReference>
<evidence type="ECO:0000313" key="7">
    <source>
        <dbReference type="EMBL" id="MBV7255439.1"/>
    </source>
</evidence>
<keyword evidence="4" id="KW-0378">Hydrolase</keyword>
<evidence type="ECO:0000256" key="3">
    <source>
        <dbReference type="ARBA" id="ARBA00012865"/>
    </source>
</evidence>
<keyword evidence="8" id="KW-1185">Reference proteome</keyword>
<evidence type="ECO:0000256" key="1">
    <source>
        <dbReference type="ARBA" id="ARBA00001526"/>
    </source>
</evidence>
<dbReference type="Pfam" id="PF13354">
    <property type="entry name" value="Beta-lactamase2"/>
    <property type="match status" value="1"/>
</dbReference>
<keyword evidence="5" id="KW-0732">Signal</keyword>
<feature type="signal peptide" evidence="5">
    <location>
        <begin position="1"/>
        <end position="25"/>
    </location>
</feature>
<reference evidence="7 8" key="1">
    <citation type="submission" date="2021-04" db="EMBL/GenBank/DDBJ databases">
        <authorList>
            <person name="Pira H."/>
            <person name="Risdian C."/>
            <person name="Wink J."/>
        </authorList>
    </citation>
    <scope>NUCLEOTIDE SEQUENCE [LARGE SCALE GENOMIC DNA]</scope>
    <source>
        <strain evidence="7 8">WHA3</strain>
    </source>
</reference>
<dbReference type="RefSeq" id="WP_218443747.1">
    <property type="nucleotide sequence ID" value="NZ_JAGSPA010000001.1"/>
</dbReference>
<comment type="catalytic activity">
    <reaction evidence="1">
        <text>a beta-lactam + H2O = a substituted beta-amino acid</text>
        <dbReference type="Rhea" id="RHEA:20401"/>
        <dbReference type="ChEBI" id="CHEBI:15377"/>
        <dbReference type="ChEBI" id="CHEBI:35627"/>
        <dbReference type="ChEBI" id="CHEBI:140347"/>
        <dbReference type="EC" id="3.5.2.6"/>
    </reaction>
</comment>
<dbReference type="PROSITE" id="PS00146">
    <property type="entry name" value="BETA_LACTAMASE_A"/>
    <property type="match status" value="1"/>
</dbReference>
<evidence type="ECO:0000256" key="2">
    <source>
        <dbReference type="ARBA" id="ARBA00009009"/>
    </source>
</evidence>
<dbReference type="InterPro" id="IPR023650">
    <property type="entry name" value="Beta-lactam_class-A_AS"/>
</dbReference>
<dbReference type="EC" id="3.5.2.6" evidence="3"/>